<dbReference type="EC" id="1.1.1.44" evidence="3"/>
<evidence type="ECO:0000259" key="7">
    <source>
        <dbReference type="Pfam" id="PF00393"/>
    </source>
</evidence>
<comment type="pathway">
    <text evidence="1">Carbohydrate degradation; pentose phosphate pathway; D-ribulose 5-phosphate from D-glucose 6-phosphate (oxidative stage): step 3/3.</text>
</comment>
<dbReference type="InterPro" id="IPR008927">
    <property type="entry name" value="6-PGluconate_DH-like_C_sf"/>
</dbReference>
<reference evidence="8 9" key="1">
    <citation type="submission" date="2020-09" db="EMBL/GenBank/DDBJ databases">
        <title>De no assembly of potato wild relative species, Solanum commersonii.</title>
        <authorList>
            <person name="Cho K."/>
        </authorList>
    </citation>
    <scope>NUCLEOTIDE SEQUENCE [LARGE SCALE GENOMIC DNA]</scope>
    <source>
        <strain evidence="8">LZ3.2</strain>
        <tissue evidence="8">Leaf</tissue>
    </source>
</reference>
<keyword evidence="4" id="KW-0560">Oxidoreductase</keyword>
<dbReference type="OrthoDB" id="434986at2759"/>
<keyword evidence="9" id="KW-1185">Reference proteome</keyword>
<keyword evidence="5" id="KW-0311">Gluconate utilization</keyword>
<proteinExistence type="inferred from homology"/>
<dbReference type="GO" id="GO:0019521">
    <property type="term" value="P:D-gluconate metabolic process"/>
    <property type="evidence" value="ECO:0007669"/>
    <property type="project" value="UniProtKB-KW"/>
</dbReference>
<comment type="caution">
    <text evidence="8">The sequence shown here is derived from an EMBL/GenBank/DDBJ whole genome shotgun (WGS) entry which is preliminary data.</text>
</comment>
<feature type="domain" description="6-phosphogluconate dehydrogenase C-terminal" evidence="7">
    <location>
        <begin position="29"/>
        <end position="54"/>
    </location>
</feature>
<dbReference type="InterPro" id="IPR006114">
    <property type="entry name" value="6PGDH_C"/>
</dbReference>
<protein>
    <recommendedName>
        <fullName evidence="3">phosphogluconate dehydrogenase (NADP(+)-dependent, decarboxylating)</fullName>
        <ecNumber evidence="3">1.1.1.44</ecNumber>
    </recommendedName>
</protein>
<evidence type="ECO:0000256" key="5">
    <source>
        <dbReference type="ARBA" id="ARBA00023064"/>
    </source>
</evidence>
<keyword evidence="6" id="KW-0570">Pentose shunt</keyword>
<evidence type="ECO:0000256" key="4">
    <source>
        <dbReference type="ARBA" id="ARBA00023002"/>
    </source>
</evidence>
<evidence type="ECO:0000256" key="2">
    <source>
        <dbReference type="ARBA" id="ARBA00008419"/>
    </source>
</evidence>
<sequence length="109" mass="12334">MVDPEFAREMVQRQAAWRRVVGLAVQKGISAQRDYFGAHTYERVDKSGAYHTEWAKLARKARECNAAAAIADYDQNLWLGIRKIETTVAMQLGVGTVVNEVVENPERRV</sequence>
<dbReference type="Gene3D" id="1.20.5.320">
    <property type="entry name" value="6-Phosphogluconate Dehydrogenase, domain 3"/>
    <property type="match status" value="1"/>
</dbReference>
<accession>A0A9J5WCR7</accession>
<dbReference type="EMBL" id="JACXVP010000012">
    <property type="protein sequence ID" value="KAG5573111.1"/>
    <property type="molecule type" value="Genomic_DNA"/>
</dbReference>
<comment type="similarity">
    <text evidence="2">Belongs to the 6-phosphogluconate dehydrogenase family.</text>
</comment>
<evidence type="ECO:0000256" key="6">
    <source>
        <dbReference type="ARBA" id="ARBA00023126"/>
    </source>
</evidence>
<dbReference type="GO" id="GO:0006098">
    <property type="term" value="P:pentose-phosphate shunt"/>
    <property type="evidence" value="ECO:0007669"/>
    <property type="project" value="UniProtKB-KW"/>
</dbReference>
<dbReference type="Pfam" id="PF00393">
    <property type="entry name" value="6PGD"/>
    <property type="match status" value="1"/>
</dbReference>
<dbReference type="PANTHER" id="PTHR11811">
    <property type="entry name" value="6-PHOSPHOGLUCONATE DEHYDROGENASE"/>
    <property type="match status" value="1"/>
</dbReference>
<gene>
    <name evidence="8" type="ORF">H5410_062877</name>
</gene>
<dbReference type="AlphaFoldDB" id="A0A9J5WCR7"/>
<organism evidence="8 9">
    <name type="scientific">Solanum commersonii</name>
    <name type="common">Commerson's wild potato</name>
    <name type="synonym">Commerson's nightshade</name>
    <dbReference type="NCBI Taxonomy" id="4109"/>
    <lineage>
        <taxon>Eukaryota</taxon>
        <taxon>Viridiplantae</taxon>
        <taxon>Streptophyta</taxon>
        <taxon>Embryophyta</taxon>
        <taxon>Tracheophyta</taxon>
        <taxon>Spermatophyta</taxon>
        <taxon>Magnoliopsida</taxon>
        <taxon>eudicotyledons</taxon>
        <taxon>Gunneridae</taxon>
        <taxon>Pentapetalae</taxon>
        <taxon>asterids</taxon>
        <taxon>lamiids</taxon>
        <taxon>Solanales</taxon>
        <taxon>Solanaceae</taxon>
        <taxon>Solanoideae</taxon>
        <taxon>Solaneae</taxon>
        <taxon>Solanum</taxon>
    </lineage>
</organism>
<evidence type="ECO:0000313" key="9">
    <source>
        <dbReference type="Proteomes" id="UP000824120"/>
    </source>
</evidence>
<evidence type="ECO:0000313" key="8">
    <source>
        <dbReference type="EMBL" id="KAG5573111.1"/>
    </source>
</evidence>
<evidence type="ECO:0000256" key="1">
    <source>
        <dbReference type="ARBA" id="ARBA00004874"/>
    </source>
</evidence>
<dbReference type="SUPFAM" id="SSF48179">
    <property type="entry name" value="6-phosphogluconate dehydrogenase C-terminal domain-like"/>
    <property type="match status" value="1"/>
</dbReference>
<dbReference type="GO" id="GO:0004616">
    <property type="term" value="F:phosphogluconate dehydrogenase (decarboxylating) activity"/>
    <property type="evidence" value="ECO:0007669"/>
    <property type="project" value="UniProtKB-EC"/>
</dbReference>
<evidence type="ECO:0000256" key="3">
    <source>
        <dbReference type="ARBA" id="ARBA00013011"/>
    </source>
</evidence>
<name>A0A9J5WCR7_SOLCO</name>
<dbReference type="InterPro" id="IPR006183">
    <property type="entry name" value="Pgluconate_DH"/>
</dbReference>
<dbReference type="Proteomes" id="UP000824120">
    <property type="component" value="Chromosome 12"/>
</dbReference>